<evidence type="ECO:0000313" key="3">
    <source>
        <dbReference type="EMBL" id="AMY07864.1"/>
    </source>
</evidence>
<dbReference type="EMBL" id="CP015136">
    <property type="protein sequence ID" value="AMY07864.1"/>
    <property type="molecule type" value="Genomic_DNA"/>
</dbReference>
<sequence length="389" mass="43882">MPWREKSPVDLRVQFISEYLADRFTMTALAAQYGISRKTAYKWVARYDAAGPAALGDRSRRPHQHPAATAPALVEALLRVRRRHPQWGAKKLLALGRRQQPDAAWPSRSTVCDLLQRHGLIVPRRRRRPVPHGSHRLAPLTGPNVTWTTDFKGEFRTGDRAYCYPLTLRDGFSRYVLRCDALLSRTTAETRRCFARAFAAYGLPERIRSDNGSPFAGPGLGRLSRLNVWWMRLGIVPERTGLGRPDQNGSHEQFHRVLKAETTRPPARTARAQQERFRTFCREYNGIRPHEALDNQPPATVYQPSPRALPARVPALVYPGHWEVRRVDSNGCIAWGGAPLFLTEVLDGESVALEAVDDGVWTLHFASVSLGRVHDRTRTITALPPAQHP</sequence>
<name>A0A143PJB4_LUTPR</name>
<protein>
    <submittedName>
        <fullName evidence="3">Transposase</fullName>
    </submittedName>
</protein>
<keyword evidence="6" id="KW-1185">Reference proteome</keyword>
<evidence type="ECO:0000313" key="5">
    <source>
        <dbReference type="EMBL" id="AMY10211.1"/>
    </source>
</evidence>
<dbReference type="KEGG" id="abac:LuPra_02079"/>
<dbReference type="Pfam" id="PF13518">
    <property type="entry name" value="HTH_28"/>
    <property type="match status" value="1"/>
</dbReference>
<dbReference type="PATRIC" id="fig|1813736.3.peg.1093"/>
<dbReference type="SUPFAM" id="SSF53098">
    <property type="entry name" value="Ribonuclease H-like"/>
    <property type="match status" value="1"/>
</dbReference>
<dbReference type="InterPro" id="IPR012337">
    <property type="entry name" value="RNaseH-like_sf"/>
</dbReference>
<dbReference type="EMBL" id="CP015136">
    <property type="protein sequence ID" value="AMY06861.1"/>
    <property type="molecule type" value="Genomic_DNA"/>
</dbReference>
<evidence type="ECO:0000313" key="2">
    <source>
        <dbReference type="EMBL" id="AMY06861.1"/>
    </source>
</evidence>
<dbReference type="PANTHER" id="PTHR35004">
    <property type="entry name" value="TRANSPOSASE RV3428C-RELATED"/>
    <property type="match status" value="1"/>
</dbReference>
<gene>
    <name evidence="2" type="ORF">LuPra_00021</name>
    <name evidence="3" type="ORF">LuPra_01047</name>
    <name evidence="4" type="ORF">LuPra_02079</name>
    <name evidence="5" type="ORF">LuPra_03441</name>
</gene>
<dbReference type="Gene3D" id="3.30.420.10">
    <property type="entry name" value="Ribonuclease H-like superfamily/Ribonuclease H"/>
    <property type="match status" value="1"/>
</dbReference>
<dbReference type="Proteomes" id="UP000076079">
    <property type="component" value="Chromosome"/>
</dbReference>
<dbReference type="Pfam" id="PF00665">
    <property type="entry name" value="rve"/>
    <property type="match status" value="1"/>
</dbReference>
<dbReference type="PANTHER" id="PTHR35004:SF6">
    <property type="entry name" value="TRANSPOSASE"/>
    <property type="match status" value="1"/>
</dbReference>
<evidence type="ECO:0000259" key="1">
    <source>
        <dbReference type="PROSITE" id="PS50994"/>
    </source>
</evidence>
<dbReference type="InterPro" id="IPR036397">
    <property type="entry name" value="RNaseH_sf"/>
</dbReference>
<dbReference type="KEGG" id="abac:LuPra_03441"/>
<dbReference type="EMBL" id="CP015136">
    <property type="protein sequence ID" value="AMY10211.1"/>
    <property type="molecule type" value="Genomic_DNA"/>
</dbReference>
<dbReference type="STRING" id="1855912.LuPra_00021"/>
<dbReference type="InterPro" id="IPR055247">
    <property type="entry name" value="InsJ-like_HTH"/>
</dbReference>
<reference evidence="6" key="2">
    <citation type="submission" date="2016-04" db="EMBL/GenBank/DDBJ databases">
        <title>First Complete Genome Sequence of a Subdivision 6 Acidobacterium.</title>
        <authorList>
            <person name="Huang S."/>
            <person name="Vieira S."/>
            <person name="Bunk B."/>
            <person name="Riedel T."/>
            <person name="Sproeer C."/>
            <person name="Overmann J."/>
        </authorList>
    </citation>
    <scope>NUCLEOTIDE SEQUENCE [LARGE SCALE GENOMIC DNA]</scope>
    <source>
        <strain evidence="6">DSM 100886 HEG_-6_39</strain>
    </source>
</reference>
<dbReference type="KEGG" id="abac:LuPra_01047"/>
<organism evidence="3 6">
    <name type="scientific">Luteitalea pratensis</name>
    <dbReference type="NCBI Taxonomy" id="1855912"/>
    <lineage>
        <taxon>Bacteria</taxon>
        <taxon>Pseudomonadati</taxon>
        <taxon>Acidobacteriota</taxon>
        <taxon>Vicinamibacteria</taxon>
        <taxon>Vicinamibacterales</taxon>
        <taxon>Vicinamibacteraceae</taxon>
        <taxon>Luteitalea</taxon>
    </lineage>
</organism>
<proteinExistence type="predicted"/>
<dbReference type="EMBL" id="CP015136">
    <property type="protein sequence ID" value="AMY08873.1"/>
    <property type="molecule type" value="Genomic_DNA"/>
</dbReference>
<dbReference type="InterPro" id="IPR001584">
    <property type="entry name" value="Integrase_cat-core"/>
</dbReference>
<dbReference type="GO" id="GO:0003676">
    <property type="term" value="F:nucleic acid binding"/>
    <property type="evidence" value="ECO:0007669"/>
    <property type="project" value="InterPro"/>
</dbReference>
<dbReference type="InterPro" id="IPR009057">
    <property type="entry name" value="Homeodomain-like_sf"/>
</dbReference>
<dbReference type="PROSITE" id="PS50994">
    <property type="entry name" value="INTEGRASE"/>
    <property type="match status" value="1"/>
</dbReference>
<reference evidence="3 6" key="1">
    <citation type="journal article" date="2016" name="Genome Announc.">
        <title>First Complete Genome Sequence of a Subdivision 6 Acidobacterium Strain.</title>
        <authorList>
            <person name="Huang S."/>
            <person name="Vieira S."/>
            <person name="Bunk B."/>
            <person name="Riedel T."/>
            <person name="Sproer C."/>
            <person name="Overmann J."/>
        </authorList>
    </citation>
    <scope>NUCLEOTIDE SEQUENCE [LARGE SCALE GENOMIC DNA]</scope>
    <source>
        <strain evidence="3">DSM 100886</strain>
        <strain evidence="6">DSM 100886 HEG_-6_39</strain>
    </source>
</reference>
<dbReference type="SUPFAM" id="SSF46689">
    <property type="entry name" value="Homeodomain-like"/>
    <property type="match status" value="1"/>
</dbReference>
<dbReference type="AlphaFoldDB" id="A0A143PJB4"/>
<dbReference type="KEGG" id="abac:LuPra_00021"/>
<dbReference type="GO" id="GO:0015074">
    <property type="term" value="P:DNA integration"/>
    <property type="evidence" value="ECO:0007669"/>
    <property type="project" value="InterPro"/>
</dbReference>
<evidence type="ECO:0000313" key="4">
    <source>
        <dbReference type="EMBL" id="AMY08873.1"/>
    </source>
</evidence>
<accession>A0A143PJB4</accession>
<evidence type="ECO:0000313" key="6">
    <source>
        <dbReference type="Proteomes" id="UP000076079"/>
    </source>
</evidence>
<feature type="domain" description="Integrase catalytic" evidence="1">
    <location>
        <begin position="139"/>
        <end position="305"/>
    </location>
</feature>